<evidence type="ECO:0000313" key="2">
    <source>
        <dbReference type="EMBL" id="AOV61292.1"/>
    </source>
</evidence>
<dbReference type="Proteomes" id="UP000202158">
    <property type="component" value="Segment"/>
</dbReference>
<dbReference type="EMBL" id="KU686208">
    <property type="protein sequence ID" value="AOV61078.1"/>
    <property type="molecule type" value="Genomic_DNA"/>
</dbReference>
<dbReference type="Proteomes" id="UP000241089">
    <property type="component" value="Segment"/>
</dbReference>
<dbReference type="RefSeq" id="YP_009320944.1">
    <property type="nucleotide sequence ID" value="NC_031903.1"/>
</dbReference>
<dbReference type="KEGG" id="vg:30306102"/>
<organism evidence="2 3">
    <name type="scientific">Synechococcus phage S-CAM22</name>
    <dbReference type="NCBI Taxonomy" id="1883365"/>
    <lineage>
        <taxon>Viruses</taxon>
        <taxon>Duplodnaviria</taxon>
        <taxon>Heunggongvirae</taxon>
        <taxon>Uroviricota</taxon>
        <taxon>Caudoviricetes</taxon>
        <taxon>Pantevenvirales</taxon>
        <taxon>Kyanoviridae</taxon>
        <taxon>Alisovirus</taxon>
        <taxon>Alisovirus socal22</taxon>
    </lineage>
</organism>
<evidence type="ECO:0000313" key="3">
    <source>
        <dbReference type="Proteomes" id="UP000202158"/>
    </source>
</evidence>
<evidence type="ECO:0000313" key="1">
    <source>
        <dbReference type="EMBL" id="AOV61078.1"/>
    </source>
</evidence>
<dbReference type="EMBL" id="KU686209">
    <property type="protein sequence ID" value="AOV61292.1"/>
    <property type="molecule type" value="Genomic_DNA"/>
</dbReference>
<dbReference type="OrthoDB" id="8974at35237"/>
<sequence length="236" mass="24883">MPTSRVSGNQIENTTNVTINGLSFASQTAVLKLPVGNGTTQRPQNPVIGLLRFNTDEDRVEQYVNLAQNSQPGWVKVKGGGSSAGLGEYGLIKGNARTIDNNIVIPANTDSPLYSFDFAFTVGPNITVASGTTVTVGEGVDWTIVETGTEPNTLDTGGLASKIGPQWTNIGSSDGLGEYNLIRGNSRSIDQNLTIPFNPSNADYAFENSFSVGPIITVSSGYTLTITNGVTYEILG</sequence>
<accession>A0A1D8KRM2</accession>
<reference evidence="3 4" key="1">
    <citation type="journal article" date="2016" name="Virology">
        <title>The genomic content and context of auxiliary metabolic genes in marine cyanomyoviruses.</title>
        <authorList>
            <person name="Crummett L.T."/>
            <person name="Puxty R.J."/>
            <person name="Weihe C."/>
            <person name="Marston M.F."/>
            <person name="Martiny J.B."/>
        </authorList>
    </citation>
    <scope>NUCLEOTIDE SEQUENCE [LARGE SCALE GENOMIC DNA]</scope>
    <source>
        <strain evidence="1">0310NB44</strain>
        <strain evidence="2">1209TA19</strain>
    </source>
</reference>
<gene>
    <name evidence="1" type="ORF">N440310_032</name>
    <name evidence="2" type="ORF">T191209_032</name>
</gene>
<proteinExistence type="predicted"/>
<name>A0A1D8KRM2_9CAUD</name>
<protein>
    <submittedName>
        <fullName evidence="2">Uncharacterized protein</fullName>
    </submittedName>
</protein>
<evidence type="ECO:0000313" key="4">
    <source>
        <dbReference type="Proteomes" id="UP000241089"/>
    </source>
</evidence>
<dbReference type="GeneID" id="30306102"/>